<evidence type="ECO:0000313" key="5">
    <source>
        <dbReference type="Proteomes" id="UP000306050"/>
    </source>
</evidence>
<name>A0A4U7KQF4_9BASI</name>
<dbReference type="GO" id="GO:0006364">
    <property type="term" value="P:rRNA processing"/>
    <property type="evidence" value="ECO:0007669"/>
    <property type="project" value="TreeGrafter"/>
</dbReference>
<feature type="compositionally biased region" description="Basic and acidic residues" evidence="2">
    <location>
        <begin position="739"/>
        <end position="748"/>
    </location>
</feature>
<dbReference type="CDD" id="cd00593">
    <property type="entry name" value="RIBOc"/>
    <property type="match status" value="1"/>
</dbReference>
<feature type="compositionally biased region" description="Basic and acidic residues" evidence="2">
    <location>
        <begin position="146"/>
        <end position="161"/>
    </location>
</feature>
<keyword evidence="1" id="KW-0694">RNA-binding</keyword>
<sequence>MLQPHTTLYVHLARRTLLSIPPAYRVAATSRHIASSSRDAAQVQEDIARDAQPSPHRDISTDEPQKLGKRARKAIKARQRQEQERSAKEAKFNGRTPAQGDDAAGASKSEDVSSAADTAGPHPILRVKHVLQESEGPSPLPGTSRESQEVDQWRSRLKGQDASDPTAGWSGSLFRSHISSLLSGFGTAPNTRPLQESDLPGGSSASTISLATPPTPAETLQLTPSNNDPARPSAKLANKKATSTSPFMTKSERMESQARVIFQAIREARERGMVDEDESFFYPYPEGVPPKDLDGKDAVWLNLGPDPEAWGREIPQVKDKWLEVLSLGLAKEISGRHPAASSTSAGGVDGEYGDTEQARKDELAFDDLVEDFDLEDHERLEQLGDSIVNMSSRLLAYHSYPDVNEGSLTRLSNYPTQNNFLALLFQECGLAARRDELRRELRKARSPDDDSVDADDATPTKRQAKKEGEPAQTEEEKAKLPLLIKRDADMFEAYAAAVFLSNGNDFNVVHHWLCHLFRPFQDQAYRFMVQRSEALARLQANRAVAAAAAAAAAATTAEQAPAAVLSATRSILNKSDSTPSPTNLSAEGLGIRSASVDPSSVPFSSLFPDFARTSEKSSTPIPAYALTNASEAFITDEFLTVAARARRQREERLREEMRLQDQQELMNMGWFRKGFLNLRTGFRQYVLGKDVESEQEARFRQKVNEQRGMSEKDRQRLRAKERSAAGVSIKSTGSKKKTKVSEVENGRD</sequence>
<feature type="region of interest" description="Disordered" evidence="2">
    <location>
        <begin position="134"/>
        <end position="170"/>
    </location>
</feature>
<dbReference type="SMART" id="SM00535">
    <property type="entry name" value="RIBOc"/>
    <property type="match status" value="1"/>
</dbReference>
<dbReference type="Pfam" id="PF00636">
    <property type="entry name" value="Ribonuclease_3"/>
    <property type="match status" value="1"/>
</dbReference>
<protein>
    <recommendedName>
        <fullName evidence="3">RNase III domain-containing protein</fullName>
    </recommendedName>
</protein>
<feature type="compositionally biased region" description="Basic and acidic residues" evidence="2">
    <location>
        <begin position="79"/>
        <end position="92"/>
    </location>
</feature>
<reference evidence="4 5" key="1">
    <citation type="submission" date="2019-05" db="EMBL/GenBank/DDBJ databases">
        <title>Sporisorium graminicola CBS 10092 draft sequencing and annotation.</title>
        <authorList>
            <person name="Solano-Gonzalez S."/>
            <person name="Caddick M.X."/>
            <person name="Darby A."/>
        </authorList>
    </citation>
    <scope>NUCLEOTIDE SEQUENCE [LARGE SCALE GENOMIC DNA]</scope>
    <source>
        <strain evidence="4 5">CBS 10092</strain>
    </source>
</reference>
<dbReference type="PANTHER" id="PTHR11207:SF0">
    <property type="entry name" value="RIBONUCLEASE 3"/>
    <property type="match status" value="1"/>
</dbReference>
<dbReference type="RefSeq" id="XP_029738201.1">
    <property type="nucleotide sequence ID" value="XM_029885635.1"/>
</dbReference>
<dbReference type="AlphaFoldDB" id="A0A4U7KQF4"/>
<dbReference type="GO" id="GO:0005654">
    <property type="term" value="C:nucleoplasm"/>
    <property type="evidence" value="ECO:0007669"/>
    <property type="project" value="TreeGrafter"/>
</dbReference>
<accession>A0A4U7KQF4</accession>
<feature type="compositionally biased region" description="Basic residues" evidence="2">
    <location>
        <begin position="67"/>
        <end position="78"/>
    </location>
</feature>
<dbReference type="GO" id="GO:0006369">
    <property type="term" value="P:termination of RNA polymerase II transcription"/>
    <property type="evidence" value="ECO:0007669"/>
    <property type="project" value="TreeGrafter"/>
</dbReference>
<keyword evidence="5" id="KW-1185">Reference proteome</keyword>
<dbReference type="InterPro" id="IPR036389">
    <property type="entry name" value="RNase_III_sf"/>
</dbReference>
<dbReference type="Proteomes" id="UP000306050">
    <property type="component" value="Chromosome SGRAM_5"/>
</dbReference>
<feature type="region of interest" description="Disordered" evidence="2">
    <location>
        <begin position="441"/>
        <end position="478"/>
    </location>
</feature>
<feature type="domain" description="RNase III" evidence="3">
    <location>
        <begin position="376"/>
        <end position="503"/>
    </location>
</feature>
<proteinExistence type="predicted"/>
<feature type="region of interest" description="Disordered" evidence="2">
    <location>
        <begin position="700"/>
        <end position="748"/>
    </location>
</feature>
<dbReference type="InterPro" id="IPR000999">
    <property type="entry name" value="RNase_III_dom"/>
</dbReference>
<evidence type="ECO:0000256" key="2">
    <source>
        <dbReference type="SAM" id="MobiDB-lite"/>
    </source>
</evidence>
<dbReference type="PROSITE" id="PS50142">
    <property type="entry name" value="RNASE_3_2"/>
    <property type="match status" value="1"/>
</dbReference>
<feature type="compositionally biased region" description="Basic and acidic residues" evidence="2">
    <location>
        <begin position="465"/>
        <end position="478"/>
    </location>
</feature>
<dbReference type="Gene3D" id="1.10.1520.10">
    <property type="entry name" value="Ribonuclease III domain"/>
    <property type="match status" value="1"/>
</dbReference>
<feature type="region of interest" description="Disordered" evidence="2">
    <location>
        <begin position="187"/>
        <end position="252"/>
    </location>
</feature>
<evidence type="ECO:0000259" key="3">
    <source>
        <dbReference type="PROSITE" id="PS50142"/>
    </source>
</evidence>
<feature type="region of interest" description="Disordered" evidence="2">
    <location>
        <begin position="35"/>
        <end position="120"/>
    </location>
</feature>
<organism evidence="4 5">
    <name type="scientific">Sporisorium graminicola</name>
    <dbReference type="NCBI Taxonomy" id="280036"/>
    <lineage>
        <taxon>Eukaryota</taxon>
        <taxon>Fungi</taxon>
        <taxon>Dikarya</taxon>
        <taxon>Basidiomycota</taxon>
        <taxon>Ustilaginomycotina</taxon>
        <taxon>Ustilaginomycetes</taxon>
        <taxon>Ustilaginales</taxon>
        <taxon>Ustilaginaceae</taxon>
        <taxon>Sporisorium</taxon>
    </lineage>
</organism>
<dbReference type="EMBL" id="SRRM01000018">
    <property type="protein sequence ID" value="TKY86216.1"/>
    <property type="molecule type" value="Genomic_DNA"/>
</dbReference>
<comment type="caution">
    <text evidence="4">The sequence shown here is derived from an EMBL/GenBank/DDBJ whole genome shotgun (WGS) entry which is preliminary data.</text>
</comment>
<feature type="compositionally biased region" description="Polar residues" evidence="2">
    <location>
        <begin position="203"/>
        <end position="228"/>
    </location>
</feature>
<dbReference type="KEGG" id="sgra:EX895_005041"/>
<dbReference type="GO" id="GO:0003723">
    <property type="term" value="F:RNA binding"/>
    <property type="evidence" value="ECO:0007669"/>
    <property type="project" value="UniProtKB-KW"/>
</dbReference>
<dbReference type="OrthoDB" id="2392202at2759"/>
<dbReference type="PANTHER" id="PTHR11207">
    <property type="entry name" value="RIBONUCLEASE III"/>
    <property type="match status" value="1"/>
</dbReference>
<feature type="compositionally biased region" description="Basic and acidic residues" evidence="2">
    <location>
        <begin position="700"/>
        <end position="723"/>
    </location>
</feature>
<evidence type="ECO:0000313" key="4">
    <source>
        <dbReference type="EMBL" id="TKY86216.1"/>
    </source>
</evidence>
<dbReference type="GeneID" id="40727936"/>
<dbReference type="SUPFAM" id="SSF69065">
    <property type="entry name" value="RNase III domain-like"/>
    <property type="match status" value="1"/>
</dbReference>
<dbReference type="GO" id="GO:0004525">
    <property type="term" value="F:ribonuclease III activity"/>
    <property type="evidence" value="ECO:0007669"/>
    <property type="project" value="InterPro"/>
</dbReference>
<feature type="compositionally biased region" description="Basic and acidic residues" evidence="2">
    <location>
        <begin position="55"/>
        <end position="66"/>
    </location>
</feature>
<gene>
    <name evidence="4" type="ORF">EX895_005041</name>
</gene>
<evidence type="ECO:0000256" key="1">
    <source>
        <dbReference type="ARBA" id="ARBA00022884"/>
    </source>
</evidence>
<dbReference type="GO" id="GO:0034475">
    <property type="term" value="P:U4 snRNA 3'-end processing"/>
    <property type="evidence" value="ECO:0007669"/>
    <property type="project" value="TreeGrafter"/>
</dbReference>